<dbReference type="RefSeq" id="WP_345180981.1">
    <property type="nucleotide sequence ID" value="NZ_BAABFQ010000008.1"/>
</dbReference>
<dbReference type="Pfam" id="PF13416">
    <property type="entry name" value="SBP_bac_8"/>
    <property type="match status" value="1"/>
</dbReference>
<feature type="signal peptide" evidence="3">
    <location>
        <begin position="1"/>
        <end position="24"/>
    </location>
</feature>
<evidence type="ECO:0000256" key="2">
    <source>
        <dbReference type="ARBA" id="ARBA00022448"/>
    </source>
</evidence>
<keyword evidence="2" id="KW-0813">Transport</keyword>
<feature type="chain" id="PRO_5046635364" evidence="3">
    <location>
        <begin position="25"/>
        <end position="466"/>
    </location>
</feature>
<proteinExistence type="inferred from homology"/>
<dbReference type="InterPro" id="IPR050490">
    <property type="entry name" value="Bact_solute-bd_prot1"/>
</dbReference>
<comment type="caution">
    <text evidence="4">The sequence shown here is derived from an EMBL/GenBank/DDBJ whole genome shotgun (WGS) entry which is preliminary data.</text>
</comment>
<organism evidence="4 5">
    <name type="scientific">Nocardioides caricicola</name>
    <dbReference type="NCBI Taxonomy" id="634770"/>
    <lineage>
        <taxon>Bacteria</taxon>
        <taxon>Bacillati</taxon>
        <taxon>Actinomycetota</taxon>
        <taxon>Actinomycetes</taxon>
        <taxon>Propionibacteriales</taxon>
        <taxon>Nocardioidaceae</taxon>
        <taxon>Nocardioides</taxon>
    </lineage>
</organism>
<protein>
    <submittedName>
        <fullName evidence="4">ABC transporter substrate-binding protein</fullName>
    </submittedName>
</protein>
<dbReference type="Proteomes" id="UP001595956">
    <property type="component" value="Unassembled WGS sequence"/>
</dbReference>
<dbReference type="PANTHER" id="PTHR43649:SF29">
    <property type="entry name" value="OSMOPROTECTIVE COMPOUNDS-BINDING PROTEIN GGTB"/>
    <property type="match status" value="1"/>
</dbReference>
<dbReference type="PANTHER" id="PTHR43649">
    <property type="entry name" value="ARABINOSE-BINDING PROTEIN-RELATED"/>
    <property type="match status" value="1"/>
</dbReference>
<gene>
    <name evidence="4" type="ORF">ACFPKY_01070</name>
</gene>
<accession>A0ABW0MWC7</accession>
<evidence type="ECO:0000256" key="1">
    <source>
        <dbReference type="ARBA" id="ARBA00008520"/>
    </source>
</evidence>
<reference evidence="5" key="1">
    <citation type="journal article" date="2019" name="Int. J. Syst. Evol. Microbiol.">
        <title>The Global Catalogue of Microorganisms (GCM) 10K type strain sequencing project: providing services to taxonomists for standard genome sequencing and annotation.</title>
        <authorList>
            <consortium name="The Broad Institute Genomics Platform"/>
            <consortium name="The Broad Institute Genome Sequencing Center for Infectious Disease"/>
            <person name="Wu L."/>
            <person name="Ma J."/>
        </authorList>
    </citation>
    <scope>NUCLEOTIDE SEQUENCE [LARGE SCALE GENOMIC DNA]</scope>
    <source>
        <strain evidence="5">KACC 13778</strain>
    </source>
</reference>
<dbReference type="PROSITE" id="PS51257">
    <property type="entry name" value="PROKAR_LIPOPROTEIN"/>
    <property type="match status" value="1"/>
</dbReference>
<evidence type="ECO:0000313" key="5">
    <source>
        <dbReference type="Proteomes" id="UP001595956"/>
    </source>
</evidence>
<evidence type="ECO:0000313" key="4">
    <source>
        <dbReference type="EMBL" id="MFC5491668.1"/>
    </source>
</evidence>
<keyword evidence="3" id="KW-0732">Signal</keyword>
<sequence length="466" mass="50035">MRSRNTRRGMAVAAVLVSAGLVLAGCGGSDDDGDTEASGTSPGEGKAGCEQLTQFGDLTGKEVTLYTSIVAPEDQPYKDSFKLFSDCTGAEVVYEGSKEFETQLPVRVETGNPPDIAFIPQPGLLQSLVRDYPDAVKEAPQEVSDNVDEFYGEDWKTYGTVDDVFYAPPLTANVKSFVWYSPKVFADNGWAIPTTWDEMLALSDEIAATGMKPWCAGIGSGEATGWPATDWLEDVLLRTGGADVYDQWVSHELPFNDPAVVEALDTVGGILKNDDYVNGGFGDFKSIASTEFTDGGLPIAPEKGEPECAMHRQASFYAANWPEGTEIGEDKDVFAFYLPPIDPAQGSPVLGGGEFVTAFSDSIQTQALMTYISGGEWVNEKGKATPNGGFVSANKNLDIANVASPIDKASVEILQNPDAVFRFDGSDLMPGEVGAGSFWKEMTAWIGEDQDTQSTLDNIEDSWPES</sequence>
<dbReference type="EMBL" id="JBHSMD010000001">
    <property type="protein sequence ID" value="MFC5491668.1"/>
    <property type="molecule type" value="Genomic_DNA"/>
</dbReference>
<dbReference type="SUPFAM" id="SSF53850">
    <property type="entry name" value="Periplasmic binding protein-like II"/>
    <property type="match status" value="1"/>
</dbReference>
<dbReference type="Gene3D" id="3.40.190.10">
    <property type="entry name" value="Periplasmic binding protein-like II"/>
    <property type="match status" value="2"/>
</dbReference>
<evidence type="ECO:0000256" key="3">
    <source>
        <dbReference type="SAM" id="SignalP"/>
    </source>
</evidence>
<dbReference type="InterPro" id="IPR006059">
    <property type="entry name" value="SBP"/>
</dbReference>
<comment type="similarity">
    <text evidence="1">Belongs to the bacterial solute-binding protein 1 family.</text>
</comment>
<name>A0ABW0MWC7_9ACTN</name>
<keyword evidence="5" id="KW-1185">Reference proteome</keyword>